<evidence type="ECO:0000313" key="3">
    <source>
        <dbReference type="Proteomes" id="UP001189429"/>
    </source>
</evidence>
<evidence type="ECO:0000313" key="2">
    <source>
        <dbReference type="EMBL" id="CAK0862820.1"/>
    </source>
</evidence>
<dbReference type="Proteomes" id="UP001189429">
    <property type="component" value="Unassembled WGS sequence"/>
</dbReference>
<feature type="region of interest" description="Disordered" evidence="1">
    <location>
        <begin position="1"/>
        <end position="67"/>
    </location>
</feature>
<protein>
    <submittedName>
        <fullName evidence="2">Uncharacterized protein</fullName>
    </submittedName>
</protein>
<feature type="compositionally biased region" description="Acidic residues" evidence="1">
    <location>
        <begin position="1"/>
        <end position="37"/>
    </location>
</feature>
<name>A0ABN9UTK9_9DINO</name>
<organism evidence="2 3">
    <name type="scientific">Prorocentrum cordatum</name>
    <dbReference type="NCBI Taxonomy" id="2364126"/>
    <lineage>
        <taxon>Eukaryota</taxon>
        <taxon>Sar</taxon>
        <taxon>Alveolata</taxon>
        <taxon>Dinophyceae</taxon>
        <taxon>Prorocentrales</taxon>
        <taxon>Prorocentraceae</taxon>
        <taxon>Prorocentrum</taxon>
    </lineage>
</organism>
<proteinExistence type="predicted"/>
<comment type="caution">
    <text evidence="2">The sequence shown here is derived from an EMBL/GenBank/DDBJ whole genome shotgun (WGS) entry which is preliminary data.</text>
</comment>
<accession>A0ABN9UTK9</accession>
<evidence type="ECO:0000256" key="1">
    <source>
        <dbReference type="SAM" id="MobiDB-lite"/>
    </source>
</evidence>
<dbReference type="EMBL" id="CAUYUJ010016199">
    <property type="protein sequence ID" value="CAK0862820.1"/>
    <property type="molecule type" value="Genomic_DNA"/>
</dbReference>
<gene>
    <name evidence="2" type="ORF">PCOR1329_LOCUS51142</name>
</gene>
<keyword evidence="3" id="KW-1185">Reference proteome</keyword>
<reference evidence="2" key="1">
    <citation type="submission" date="2023-10" db="EMBL/GenBank/DDBJ databases">
        <authorList>
            <person name="Chen Y."/>
            <person name="Shah S."/>
            <person name="Dougan E. K."/>
            <person name="Thang M."/>
            <person name="Chan C."/>
        </authorList>
    </citation>
    <scope>NUCLEOTIDE SEQUENCE [LARGE SCALE GENOMIC DNA]</scope>
</reference>
<sequence length="171" mass="19236">MDQGDEEEEEEEEAEEEKEEEEEEEEEGEEEEEEEDVGGGSPKIGAGLEAARPAPSRHGAENRGWADPLAREQHACLRVSALSPTPLIEWPRTKRSGEWLWDLGCSLEGFPTIQRRSRFFGDRTTCRHQTGSGPLPWAEQTIDAGPHRSWPWLNLIAWSTSSTRDPVDATP</sequence>